<name>A0AAD9G5H5_9STRA</name>
<comment type="caution">
    <text evidence="1">The sequence shown here is derived from an EMBL/GenBank/DDBJ whole genome shotgun (WGS) entry which is preliminary data.</text>
</comment>
<organism evidence="1 2">
    <name type="scientific">Phytophthora citrophthora</name>
    <dbReference type="NCBI Taxonomy" id="4793"/>
    <lineage>
        <taxon>Eukaryota</taxon>
        <taxon>Sar</taxon>
        <taxon>Stramenopiles</taxon>
        <taxon>Oomycota</taxon>
        <taxon>Peronosporomycetes</taxon>
        <taxon>Peronosporales</taxon>
        <taxon>Peronosporaceae</taxon>
        <taxon>Phytophthora</taxon>
    </lineage>
</organism>
<dbReference type="EMBL" id="JASMQC010000030">
    <property type="protein sequence ID" value="KAK1932205.1"/>
    <property type="molecule type" value="Genomic_DNA"/>
</dbReference>
<accession>A0AAD9G5H5</accession>
<protein>
    <submittedName>
        <fullName evidence="1">Uncharacterized protein</fullName>
    </submittedName>
</protein>
<reference evidence="1" key="1">
    <citation type="submission" date="2023-08" db="EMBL/GenBank/DDBJ databases">
        <title>Reference Genome Resource for the Citrus Pathogen Phytophthora citrophthora.</title>
        <authorList>
            <person name="Moller H."/>
            <person name="Coetzee B."/>
            <person name="Rose L.J."/>
            <person name="Van Niekerk J.M."/>
        </authorList>
    </citation>
    <scope>NUCLEOTIDE SEQUENCE</scope>
    <source>
        <strain evidence="1">STE-U-9442</strain>
    </source>
</reference>
<evidence type="ECO:0000313" key="1">
    <source>
        <dbReference type="EMBL" id="KAK1932205.1"/>
    </source>
</evidence>
<proteinExistence type="predicted"/>
<sequence>MPITFVSAMESSNSEINSLRKNETWVLVPLPKGTGTTGHVAITGHVTRLWVQDGQRRGAL</sequence>
<gene>
    <name evidence="1" type="ORF">P3T76_012199</name>
</gene>
<evidence type="ECO:0000313" key="2">
    <source>
        <dbReference type="Proteomes" id="UP001259832"/>
    </source>
</evidence>
<keyword evidence="2" id="KW-1185">Reference proteome</keyword>
<dbReference type="AlphaFoldDB" id="A0AAD9G5H5"/>
<dbReference type="Proteomes" id="UP001259832">
    <property type="component" value="Unassembled WGS sequence"/>
</dbReference>